<keyword evidence="2" id="KW-1185">Reference proteome</keyword>
<organism evidence="1 2">
    <name type="scientific">Sulfuricurvum kujiense (strain ATCC BAA-921 / DSM 16994 / JCM 11577 / YK-1)</name>
    <dbReference type="NCBI Taxonomy" id="709032"/>
    <lineage>
        <taxon>Bacteria</taxon>
        <taxon>Pseudomonadati</taxon>
        <taxon>Campylobacterota</taxon>
        <taxon>Epsilonproteobacteria</taxon>
        <taxon>Campylobacterales</taxon>
        <taxon>Sulfurimonadaceae</taxon>
        <taxon>Sulfuricurvum</taxon>
    </lineage>
</organism>
<protein>
    <submittedName>
        <fullName evidence="1">Uncharacterized protein</fullName>
    </submittedName>
</protein>
<dbReference type="STRING" id="709032.Sulku_1594"/>
<dbReference type="OrthoDB" id="5334614at2"/>
<name>E4U069_SULKY</name>
<dbReference type="eggNOG" id="ENOG5032M9E">
    <property type="taxonomic scope" value="Bacteria"/>
</dbReference>
<accession>E4U069</accession>
<evidence type="ECO:0000313" key="2">
    <source>
        <dbReference type="Proteomes" id="UP000008721"/>
    </source>
</evidence>
<evidence type="ECO:0000313" key="1">
    <source>
        <dbReference type="EMBL" id="ADR34255.1"/>
    </source>
</evidence>
<sequence length="90" mass="10218">MPVCSIVADHKSEERYTKLSLAYSTEEEHQLIEKAISECTQLCSLKPNIYGGAVTEGKRMITIEYHDDCDREGGKVYDAIIKYLGIEECR</sequence>
<dbReference type="RefSeq" id="WP_013460452.1">
    <property type="nucleotide sequence ID" value="NC_014762.1"/>
</dbReference>
<dbReference type="HOGENOM" id="CLU_181606_0_0_7"/>
<dbReference type="AlphaFoldDB" id="E4U069"/>
<dbReference type="EMBL" id="CP002355">
    <property type="protein sequence ID" value="ADR34255.1"/>
    <property type="molecule type" value="Genomic_DNA"/>
</dbReference>
<dbReference type="Proteomes" id="UP000008721">
    <property type="component" value="Chromosome"/>
</dbReference>
<dbReference type="KEGG" id="sku:Sulku_1594"/>
<reference evidence="1 2" key="1">
    <citation type="journal article" date="2012" name="Stand. Genomic Sci.">
        <title>Complete genome sequence of the sulfur compounds oxidizing chemolithoautotroph Sulfuricurvum kujiense type strain (YK-1(T)).</title>
        <authorList>
            <person name="Han C."/>
            <person name="Kotsyurbenko O."/>
            <person name="Chertkov O."/>
            <person name="Held B."/>
            <person name="Lapidus A."/>
            <person name="Nolan M."/>
            <person name="Lucas S."/>
            <person name="Hammon N."/>
            <person name="Deshpande S."/>
            <person name="Cheng J.F."/>
            <person name="Tapia R."/>
            <person name="Goodwin L.A."/>
            <person name="Pitluck S."/>
            <person name="Liolios K."/>
            <person name="Pagani I."/>
            <person name="Ivanova N."/>
            <person name="Mavromatis K."/>
            <person name="Mikhailova N."/>
            <person name="Pati A."/>
            <person name="Chen A."/>
            <person name="Palaniappan K."/>
            <person name="Land M."/>
            <person name="Hauser L."/>
            <person name="Chang Y.J."/>
            <person name="Jeffries C.D."/>
            <person name="Brambilla E.M."/>
            <person name="Rohde M."/>
            <person name="Spring S."/>
            <person name="Sikorski J."/>
            <person name="Goker M."/>
            <person name="Woyke T."/>
            <person name="Bristow J."/>
            <person name="Eisen J.A."/>
            <person name="Markowitz V."/>
            <person name="Hugenholtz P."/>
            <person name="Kyrpides N.C."/>
            <person name="Klenk H.P."/>
            <person name="Detter J.C."/>
        </authorList>
    </citation>
    <scope>NUCLEOTIDE SEQUENCE [LARGE SCALE GENOMIC DNA]</scope>
    <source>
        <strain evidence="2">ATCC BAA-921 / DSM 16994 / JCM 11577 / YK-1</strain>
    </source>
</reference>
<gene>
    <name evidence="1" type="ordered locus">Sulku_1594</name>
</gene>
<proteinExistence type="predicted"/>